<evidence type="ECO:0000313" key="3">
    <source>
        <dbReference type="Proteomes" id="UP000765509"/>
    </source>
</evidence>
<proteinExistence type="predicted"/>
<evidence type="ECO:0000259" key="1">
    <source>
        <dbReference type="Pfam" id="PF13976"/>
    </source>
</evidence>
<feature type="domain" description="GAG-pre-integrase" evidence="1">
    <location>
        <begin position="2"/>
        <end position="48"/>
    </location>
</feature>
<evidence type="ECO:0000313" key="2">
    <source>
        <dbReference type="EMBL" id="MBW0534065.1"/>
    </source>
</evidence>
<gene>
    <name evidence="2" type="ORF">O181_073780</name>
</gene>
<protein>
    <recommendedName>
        <fullName evidence="1">GAG-pre-integrase domain-containing protein</fullName>
    </recommendedName>
</protein>
<name>A0A9Q3FB70_9BASI</name>
<dbReference type="OrthoDB" id="7691805at2759"/>
<sequence length="83" mass="9305">MSELWHQRFGHLSIRNIKQIMQFKATDSIPPFDADNTKICHPCFVAKSEHCPFISASRKHIHQPGDVIAADLIGPLPISNDGK</sequence>
<reference evidence="2" key="1">
    <citation type="submission" date="2021-03" db="EMBL/GenBank/DDBJ databases">
        <title>Draft genome sequence of rust myrtle Austropuccinia psidii MF-1, a brazilian biotype.</title>
        <authorList>
            <person name="Quecine M.C."/>
            <person name="Pachon D.M.R."/>
            <person name="Bonatelli M.L."/>
            <person name="Correr F.H."/>
            <person name="Franceschini L.M."/>
            <person name="Leite T.F."/>
            <person name="Margarido G.R.A."/>
            <person name="Almeida C.A."/>
            <person name="Ferrarezi J.A."/>
            <person name="Labate C.A."/>
        </authorList>
    </citation>
    <scope>NUCLEOTIDE SEQUENCE</scope>
    <source>
        <strain evidence="2">MF-1</strain>
    </source>
</reference>
<organism evidence="2 3">
    <name type="scientific">Austropuccinia psidii MF-1</name>
    <dbReference type="NCBI Taxonomy" id="1389203"/>
    <lineage>
        <taxon>Eukaryota</taxon>
        <taxon>Fungi</taxon>
        <taxon>Dikarya</taxon>
        <taxon>Basidiomycota</taxon>
        <taxon>Pucciniomycotina</taxon>
        <taxon>Pucciniomycetes</taxon>
        <taxon>Pucciniales</taxon>
        <taxon>Sphaerophragmiaceae</taxon>
        <taxon>Austropuccinia</taxon>
    </lineage>
</organism>
<dbReference type="Pfam" id="PF13976">
    <property type="entry name" value="gag_pre-integrs"/>
    <property type="match status" value="1"/>
</dbReference>
<dbReference type="Proteomes" id="UP000765509">
    <property type="component" value="Unassembled WGS sequence"/>
</dbReference>
<keyword evidence="3" id="KW-1185">Reference proteome</keyword>
<dbReference type="AlphaFoldDB" id="A0A9Q3FB70"/>
<dbReference type="EMBL" id="AVOT02039080">
    <property type="protein sequence ID" value="MBW0534065.1"/>
    <property type="molecule type" value="Genomic_DNA"/>
</dbReference>
<comment type="caution">
    <text evidence="2">The sequence shown here is derived from an EMBL/GenBank/DDBJ whole genome shotgun (WGS) entry which is preliminary data.</text>
</comment>
<accession>A0A9Q3FB70</accession>
<dbReference type="InterPro" id="IPR025724">
    <property type="entry name" value="GAG-pre-integrase_dom"/>
</dbReference>